<dbReference type="PANTHER" id="PTHR33050">
    <property type="entry name" value="REVERSE TRANSCRIPTASE DOMAIN-CONTAINING PROTEIN"/>
    <property type="match status" value="1"/>
</dbReference>
<reference evidence="1 2" key="1">
    <citation type="submission" date="2019-05" db="EMBL/GenBank/DDBJ databases">
        <title>Another draft genome of Portunus trituberculatus and its Hox gene families provides insights of decapod evolution.</title>
        <authorList>
            <person name="Jeong J.-H."/>
            <person name="Song I."/>
            <person name="Kim S."/>
            <person name="Choi T."/>
            <person name="Kim D."/>
            <person name="Ryu S."/>
            <person name="Kim W."/>
        </authorList>
    </citation>
    <scope>NUCLEOTIDE SEQUENCE [LARGE SCALE GENOMIC DNA]</scope>
    <source>
        <tissue evidence="1">Muscle</tissue>
    </source>
</reference>
<dbReference type="PANTHER" id="PTHR33050:SF7">
    <property type="entry name" value="RIBONUCLEASE H"/>
    <property type="match status" value="1"/>
</dbReference>
<gene>
    <name evidence="1" type="ORF">E2C01_069127</name>
</gene>
<dbReference type="CDD" id="cd09275">
    <property type="entry name" value="RNase_HI_RT_DIRS1"/>
    <property type="match status" value="1"/>
</dbReference>
<evidence type="ECO:0000313" key="2">
    <source>
        <dbReference type="Proteomes" id="UP000324222"/>
    </source>
</evidence>
<proteinExistence type="predicted"/>
<dbReference type="OrthoDB" id="7477527at2759"/>
<keyword evidence="2" id="KW-1185">Reference proteome</keyword>
<dbReference type="Proteomes" id="UP000324222">
    <property type="component" value="Unassembled WGS sequence"/>
</dbReference>
<comment type="caution">
    <text evidence="1">The sequence shown here is derived from an EMBL/GenBank/DDBJ whole genome shotgun (WGS) entry which is preliminary data.</text>
</comment>
<sequence>MSDNTTVVAYVRNSGGTRSESLSVLTGVILPWCEDNQVLLRPKFVPGRRNAVADVLSRKCVGSEWTLHPVVCKWVFQVWAAPQIDLFSMALNHQLPLYVSLLPDLNAWKQDAFAFPWEGLDLYAFPPFSLIWRVLVRVTENSGVRMSLIAPPWPQADWIPLLLSLLVDHPRVLPQWDSLLRQPHRHLFHKSPATLHLHAWRLSSVSSEREAFTRSCRDHGLASQTVFGQGVPGEVGHLLSLV</sequence>
<protein>
    <submittedName>
        <fullName evidence="1">Uncharacterized protein</fullName>
    </submittedName>
</protein>
<dbReference type="EMBL" id="VSRR010039640">
    <property type="protein sequence ID" value="MPC74752.1"/>
    <property type="molecule type" value="Genomic_DNA"/>
</dbReference>
<organism evidence="1 2">
    <name type="scientific">Portunus trituberculatus</name>
    <name type="common">Swimming crab</name>
    <name type="synonym">Neptunus trituberculatus</name>
    <dbReference type="NCBI Taxonomy" id="210409"/>
    <lineage>
        <taxon>Eukaryota</taxon>
        <taxon>Metazoa</taxon>
        <taxon>Ecdysozoa</taxon>
        <taxon>Arthropoda</taxon>
        <taxon>Crustacea</taxon>
        <taxon>Multicrustacea</taxon>
        <taxon>Malacostraca</taxon>
        <taxon>Eumalacostraca</taxon>
        <taxon>Eucarida</taxon>
        <taxon>Decapoda</taxon>
        <taxon>Pleocyemata</taxon>
        <taxon>Brachyura</taxon>
        <taxon>Eubrachyura</taxon>
        <taxon>Portunoidea</taxon>
        <taxon>Portunidae</taxon>
        <taxon>Portuninae</taxon>
        <taxon>Portunus</taxon>
    </lineage>
</organism>
<dbReference type="AlphaFoldDB" id="A0A5B7HTT0"/>
<accession>A0A5B7HTT0</accession>
<name>A0A5B7HTT0_PORTR</name>
<evidence type="ECO:0000313" key="1">
    <source>
        <dbReference type="EMBL" id="MPC74752.1"/>
    </source>
</evidence>
<dbReference type="InterPro" id="IPR052055">
    <property type="entry name" value="Hepadnavirus_pol/RT"/>
</dbReference>